<dbReference type="InterPro" id="IPR012944">
    <property type="entry name" value="SusD_RagB_dom"/>
</dbReference>
<name>A0ABT8L8G4_9BACT</name>
<evidence type="ECO:0000256" key="3">
    <source>
        <dbReference type="ARBA" id="ARBA00022729"/>
    </source>
</evidence>
<dbReference type="Pfam" id="PF14322">
    <property type="entry name" value="SusD-like_3"/>
    <property type="match status" value="1"/>
</dbReference>
<dbReference type="Gene3D" id="1.25.40.390">
    <property type="match status" value="1"/>
</dbReference>
<keyword evidence="4" id="KW-0472">Membrane</keyword>
<evidence type="ECO:0000313" key="8">
    <source>
        <dbReference type="EMBL" id="MDN5213050.1"/>
    </source>
</evidence>
<dbReference type="RefSeq" id="WP_346758366.1">
    <property type="nucleotide sequence ID" value="NZ_JAUJEB010000001.1"/>
</dbReference>
<feature type="domain" description="RagB/SusD" evidence="6">
    <location>
        <begin position="349"/>
        <end position="499"/>
    </location>
</feature>
<sequence length="500" mass="54339">MKKYRFKNFIKPGLLKPQINIFLAIAMIILPACDDFIDVAPEGSIDADAFFSNSDELVFALNGVYASQRGIFGNLNYFNLIEARSDNAGQDQSDQKERVETDTFEETPGNLLMVNIWTQNYILINNANTVIARAPGVPADSDAEQALINRVVGEAKFLRAMSYFTLVNMFGDLPLRTEPTTDFDNAVLPRSSVADVYAFIASDLTEAANVLPDSYTGGAFNEVGRATRFAALALLGKVQLQNGNGAAASSALQNVIGQFSLLDDYADIHAAGNNNTAESIFEVSFNPTNQTGLGFNNALIPSSEASRLGIVAGGNGGNLPTFPTNDVQTIYEATDLRAAASFTPYDGGNATHYISKYIDLDAAGDGSDINLVLLRYADVLLMKAEADGESDASYELINQVRRRAFGQDPGAPDPTIDIDAAMPGTFLEKVMLERRREFVFENQRWLDLKRLPDSDVLTIINNHLSAEYTGVPSVVANRLIYPIPQQEIDISGGVVQQNPN</sequence>
<proteinExistence type="inferred from homology"/>
<gene>
    <name evidence="8" type="ORF">QQ020_13370</name>
</gene>
<evidence type="ECO:0000259" key="6">
    <source>
        <dbReference type="Pfam" id="PF07980"/>
    </source>
</evidence>
<comment type="subcellular location">
    <subcellularLocation>
        <location evidence="1">Cell outer membrane</location>
    </subcellularLocation>
</comment>
<dbReference type="Proteomes" id="UP001172083">
    <property type="component" value="Unassembled WGS sequence"/>
</dbReference>
<evidence type="ECO:0000256" key="5">
    <source>
        <dbReference type="ARBA" id="ARBA00023237"/>
    </source>
</evidence>
<feature type="domain" description="SusD-like N-terminal" evidence="7">
    <location>
        <begin position="36"/>
        <end position="240"/>
    </location>
</feature>
<keyword evidence="5" id="KW-0998">Cell outer membrane</keyword>
<evidence type="ECO:0000256" key="1">
    <source>
        <dbReference type="ARBA" id="ARBA00004442"/>
    </source>
</evidence>
<keyword evidence="3" id="KW-0732">Signal</keyword>
<evidence type="ECO:0000256" key="4">
    <source>
        <dbReference type="ARBA" id="ARBA00023136"/>
    </source>
</evidence>
<accession>A0ABT8L8G4</accession>
<keyword evidence="9" id="KW-1185">Reference proteome</keyword>
<dbReference type="EMBL" id="JAUJEB010000001">
    <property type="protein sequence ID" value="MDN5213050.1"/>
    <property type="molecule type" value="Genomic_DNA"/>
</dbReference>
<evidence type="ECO:0000256" key="2">
    <source>
        <dbReference type="ARBA" id="ARBA00006275"/>
    </source>
</evidence>
<evidence type="ECO:0000259" key="7">
    <source>
        <dbReference type="Pfam" id="PF14322"/>
    </source>
</evidence>
<dbReference type="InterPro" id="IPR011990">
    <property type="entry name" value="TPR-like_helical_dom_sf"/>
</dbReference>
<dbReference type="SUPFAM" id="SSF48452">
    <property type="entry name" value="TPR-like"/>
    <property type="match status" value="1"/>
</dbReference>
<evidence type="ECO:0000313" key="9">
    <source>
        <dbReference type="Proteomes" id="UP001172083"/>
    </source>
</evidence>
<dbReference type="Pfam" id="PF07980">
    <property type="entry name" value="SusD_RagB"/>
    <property type="match status" value="1"/>
</dbReference>
<comment type="caution">
    <text evidence="8">The sequence shown here is derived from an EMBL/GenBank/DDBJ whole genome shotgun (WGS) entry which is preliminary data.</text>
</comment>
<protein>
    <submittedName>
        <fullName evidence="8">RagB/SusD family nutrient uptake outer membrane protein</fullName>
    </submittedName>
</protein>
<dbReference type="CDD" id="cd08977">
    <property type="entry name" value="SusD"/>
    <property type="match status" value="1"/>
</dbReference>
<comment type="similarity">
    <text evidence="2">Belongs to the SusD family.</text>
</comment>
<reference evidence="8" key="1">
    <citation type="submission" date="2023-06" db="EMBL/GenBank/DDBJ databases">
        <title>Genomic of Agaribacillus aureum.</title>
        <authorList>
            <person name="Wang G."/>
        </authorList>
    </citation>
    <scope>NUCLEOTIDE SEQUENCE</scope>
    <source>
        <strain evidence="8">BMA12</strain>
    </source>
</reference>
<organism evidence="8 9">
    <name type="scientific">Agaribacillus aureus</name>
    <dbReference type="NCBI Taxonomy" id="3051825"/>
    <lineage>
        <taxon>Bacteria</taxon>
        <taxon>Pseudomonadati</taxon>
        <taxon>Bacteroidota</taxon>
        <taxon>Cytophagia</taxon>
        <taxon>Cytophagales</taxon>
        <taxon>Splendidivirgaceae</taxon>
        <taxon>Agaribacillus</taxon>
    </lineage>
</organism>
<dbReference type="InterPro" id="IPR033985">
    <property type="entry name" value="SusD-like_N"/>
</dbReference>